<name>A0ABW9J801_9SPHI</name>
<reference evidence="3 4" key="1">
    <citation type="submission" date="2024-12" db="EMBL/GenBank/DDBJ databases">
        <authorList>
            <person name="Hu S."/>
        </authorList>
    </citation>
    <scope>NUCLEOTIDE SEQUENCE [LARGE SCALE GENOMIC DNA]</scope>
    <source>
        <strain evidence="3 4">THG-T11</strain>
    </source>
</reference>
<evidence type="ECO:0000313" key="3">
    <source>
        <dbReference type="EMBL" id="MFN0256659.1"/>
    </source>
</evidence>
<accession>A0ABW9J801</accession>
<gene>
    <name evidence="3" type="ORF">E6A44_013810</name>
</gene>
<dbReference type="Pfam" id="PF03779">
    <property type="entry name" value="SPW"/>
    <property type="match status" value="1"/>
</dbReference>
<feature type="transmembrane region" description="Helical" evidence="1">
    <location>
        <begin position="57"/>
        <end position="76"/>
    </location>
</feature>
<evidence type="ECO:0000259" key="2">
    <source>
        <dbReference type="Pfam" id="PF03779"/>
    </source>
</evidence>
<dbReference type="Proteomes" id="UP001517247">
    <property type="component" value="Unassembled WGS sequence"/>
</dbReference>
<keyword evidence="1" id="KW-0472">Membrane</keyword>
<comment type="caution">
    <text evidence="3">The sequence shown here is derived from an EMBL/GenBank/DDBJ whole genome shotgun (WGS) entry which is preliminary data.</text>
</comment>
<feature type="transmembrane region" description="Helical" evidence="1">
    <location>
        <begin position="34"/>
        <end position="51"/>
    </location>
</feature>
<organism evidence="3 4">
    <name type="scientific">Pedobacter ureilyticus</name>
    <dbReference type="NCBI Taxonomy" id="1393051"/>
    <lineage>
        <taxon>Bacteria</taxon>
        <taxon>Pseudomonadati</taxon>
        <taxon>Bacteroidota</taxon>
        <taxon>Sphingobacteriia</taxon>
        <taxon>Sphingobacteriales</taxon>
        <taxon>Sphingobacteriaceae</taxon>
        <taxon>Pedobacter</taxon>
    </lineage>
</organism>
<feature type="domain" description="SPW repeat-containing integral membrane" evidence="2">
    <location>
        <begin position="4"/>
        <end position="72"/>
    </location>
</feature>
<protein>
    <submittedName>
        <fullName evidence="3">SPW repeat protein</fullName>
    </submittedName>
</protein>
<keyword evidence="1" id="KW-0812">Transmembrane</keyword>
<proteinExistence type="predicted"/>
<dbReference type="InterPro" id="IPR005530">
    <property type="entry name" value="SPW"/>
</dbReference>
<evidence type="ECO:0000313" key="4">
    <source>
        <dbReference type="Proteomes" id="UP001517247"/>
    </source>
</evidence>
<keyword evidence="4" id="KW-1185">Reference proteome</keyword>
<keyword evidence="1" id="KW-1133">Transmembrane helix</keyword>
<sequence length="89" mass="9825">MAVSIGAGVMILLSSLITKYEGGVFRIMPMSVHLNLDIVLGIFLLASPWLFSFRDKVHWPHLIFGILAIISGFLTVRKSTKQPSAVENI</sequence>
<evidence type="ECO:0000256" key="1">
    <source>
        <dbReference type="SAM" id="Phobius"/>
    </source>
</evidence>
<dbReference type="EMBL" id="SSHJ02000007">
    <property type="protein sequence ID" value="MFN0256659.1"/>
    <property type="molecule type" value="Genomic_DNA"/>
</dbReference>